<protein>
    <submittedName>
        <fullName evidence="7">Hemin ABC transporter ATP binding protein</fullName>
    </submittedName>
</protein>
<evidence type="ECO:0000313" key="8">
    <source>
        <dbReference type="Proteomes" id="UP000002171"/>
    </source>
</evidence>
<keyword evidence="8" id="KW-1185">Reference proteome</keyword>
<evidence type="ECO:0000256" key="4">
    <source>
        <dbReference type="ARBA" id="ARBA00022967"/>
    </source>
</evidence>
<reference evidence="7 8" key="1">
    <citation type="submission" date="2006-02" db="EMBL/GenBank/DDBJ databases">
        <authorList>
            <person name="Pinhassi J."/>
            <person name="Pedros-Alio C."/>
            <person name="Ferriera S."/>
            <person name="Johnson J."/>
            <person name="Kravitz S."/>
            <person name="Halpern A."/>
            <person name="Remington K."/>
            <person name="Beeson K."/>
            <person name="Tran B."/>
            <person name="Rogers Y.-H."/>
            <person name="Friedman R."/>
            <person name="Venter J.C."/>
        </authorList>
    </citation>
    <scope>NUCLEOTIDE SEQUENCE [LARGE SCALE GENOMIC DNA]</scope>
    <source>
        <strain evidence="7 8">MED92</strain>
    </source>
</reference>
<keyword evidence="4" id="KW-1278">Translocase</keyword>
<accession>A0A7U8C263</accession>
<dbReference type="AlphaFoldDB" id="A0A7U8C263"/>
<keyword evidence="1" id="KW-0813">Transport</keyword>
<dbReference type="Gene3D" id="3.40.50.300">
    <property type="entry name" value="P-loop containing nucleotide triphosphate hydrolases"/>
    <property type="match status" value="1"/>
</dbReference>
<dbReference type="InterPro" id="IPR017871">
    <property type="entry name" value="ABC_transporter-like_CS"/>
</dbReference>
<dbReference type="Proteomes" id="UP000002171">
    <property type="component" value="Unassembled WGS sequence"/>
</dbReference>
<dbReference type="RefSeq" id="WP_007020201.1">
    <property type="nucleotide sequence ID" value="NZ_CH724125.1"/>
</dbReference>
<evidence type="ECO:0000256" key="3">
    <source>
        <dbReference type="ARBA" id="ARBA00022840"/>
    </source>
</evidence>
<dbReference type="SUPFAM" id="SSF52540">
    <property type="entry name" value="P-loop containing nucleoside triphosphate hydrolases"/>
    <property type="match status" value="1"/>
</dbReference>
<dbReference type="PROSITE" id="PS00211">
    <property type="entry name" value="ABC_TRANSPORTER_1"/>
    <property type="match status" value="1"/>
</dbReference>
<feature type="domain" description="ABC transporter" evidence="6">
    <location>
        <begin position="3"/>
        <end position="242"/>
    </location>
</feature>
<comment type="function">
    <text evidence="5">Part of the ABC transporter complex HmuTUV involved in hemin import. Responsible for energy coupling to the transport system.</text>
</comment>
<evidence type="ECO:0000256" key="5">
    <source>
        <dbReference type="ARBA" id="ARBA00037066"/>
    </source>
</evidence>
<keyword evidence="3" id="KW-0067">ATP-binding</keyword>
<proteinExistence type="predicted"/>
<dbReference type="InterPro" id="IPR003593">
    <property type="entry name" value="AAA+_ATPase"/>
</dbReference>
<dbReference type="InterPro" id="IPR003439">
    <property type="entry name" value="ABC_transporter-like_ATP-bd"/>
</dbReference>
<evidence type="ECO:0000259" key="6">
    <source>
        <dbReference type="PROSITE" id="PS50893"/>
    </source>
</evidence>
<dbReference type="OrthoDB" id="6461291at2"/>
<dbReference type="CDD" id="cd03214">
    <property type="entry name" value="ABC_Iron-Siderophores_B12_Hemin"/>
    <property type="match status" value="1"/>
</dbReference>
<gene>
    <name evidence="7" type="ORF">MED92_12566</name>
</gene>
<sequence length="263" mass="28931">MSLIAKNISLLIGNKMLLEDINFAVHPGELVAIVGPNGAGKSSLFKVLTREYAFFNGTVELNGRAYTEWEPEQIALQMGVLPQSSGLNFPFSAYEVVLLGRLPHSSGRIRDQEIALHALQLVDAEHLSNASYLSLSGGEKQRVQLARVLAQIWEETPVFAERYLLLDEPTSALDLPHQHMILNQAKTISQQGVGVVAILHDLNLAAEYADRIVMLKEGKVHTEGTIETSLQPPLIEQLFDIKVDVIKHPQSGKPLVISSGHYS</sequence>
<evidence type="ECO:0000256" key="1">
    <source>
        <dbReference type="ARBA" id="ARBA00022448"/>
    </source>
</evidence>
<dbReference type="SMART" id="SM00382">
    <property type="entry name" value="AAA"/>
    <property type="match status" value="1"/>
</dbReference>
<evidence type="ECO:0000256" key="2">
    <source>
        <dbReference type="ARBA" id="ARBA00022741"/>
    </source>
</evidence>
<dbReference type="Pfam" id="PF00005">
    <property type="entry name" value="ABC_tran"/>
    <property type="match status" value="1"/>
</dbReference>
<keyword evidence="2" id="KW-0547">Nucleotide-binding</keyword>
<organism evidence="7 8">
    <name type="scientific">Neptuniibacter caesariensis</name>
    <dbReference type="NCBI Taxonomy" id="207954"/>
    <lineage>
        <taxon>Bacteria</taxon>
        <taxon>Pseudomonadati</taxon>
        <taxon>Pseudomonadota</taxon>
        <taxon>Gammaproteobacteria</taxon>
        <taxon>Oceanospirillales</taxon>
        <taxon>Oceanospirillaceae</taxon>
        <taxon>Neptuniibacter</taxon>
    </lineage>
</organism>
<dbReference type="EMBL" id="AAOW01000031">
    <property type="protein sequence ID" value="EAR59819.1"/>
    <property type="molecule type" value="Genomic_DNA"/>
</dbReference>
<dbReference type="PANTHER" id="PTHR42794:SF1">
    <property type="entry name" value="HEMIN IMPORT ATP-BINDING PROTEIN HMUV"/>
    <property type="match status" value="1"/>
</dbReference>
<evidence type="ECO:0000313" key="7">
    <source>
        <dbReference type="EMBL" id="EAR59819.1"/>
    </source>
</evidence>
<comment type="caution">
    <text evidence="7">The sequence shown here is derived from an EMBL/GenBank/DDBJ whole genome shotgun (WGS) entry which is preliminary data.</text>
</comment>
<dbReference type="InterPro" id="IPR027417">
    <property type="entry name" value="P-loop_NTPase"/>
</dbReference>
<dbReference type="GO" id="GO:0016887">
    <property type="term" value="F:ATP hydrolysis activity"/>
    <property type="evidence" value="ECO:0007669"/>
    <property type="project" value="InterPro"/>
</dbReference>
<dbReference type="PANTHER" id="PTHR42794">
    <property type="entry name" value="HEMIN IMPORT ATP-BINDING PROTEIN HMUV"/>
    <property type="match status" value="1"/>
</dbReference>
<dbReference type="NCBIfam" id="NF010068">
    <property type="entry name" value="PRK13548.1"/>
    <property type="match status" value="1"/>
</dbReference>
<name>A0A7U8C263_NEPCE</name>
<dbReference type="PROSITE" id="PS50893">
    <property type="entry name" value="ABC_TRANSPORTER_2"/>
    <property type="match status" value="1"/>
</dbReference>
<dbReference type="GO" id="GO:0005524">
    <property type="term" value="F:ATP binding"/>
    <property type="evidence" value="ECO:0007669"/>
    <property type="project" value="UniProtKB-KW"/>
</dbReference>